<evidence type="ECO:0000256" key="1">
    <source>
        <dbReference type="SAM" id="MobiDB-lite"/>
    </source>
</evidence>
<dbReference type="Proteomes" id="UP000694541">
    <property type="component" value="Unplaced"/>
</dbReference>
<sequence>MSKQVVNSSETVTPGPNEGTGVVGINPQNEPQNAPSQAPAAMVRLPRSLSNDNKTLSSEEAKPNDFERTKVGICKLSSTPVQANSTLRRESVETFPCKHTPGAGVAGQAAIPHCKIPALQSTDGDANLNLGKSTLEQNNAKGAWVTLSQSTVVLGTDGNTSVLPGRVEGVSWLLVGFLSPAFNSWE</sequence>
<protein>
    <submittedName>
        <fullName evidence="2">Uncharacterized protein</fullName>
    </submittedName>
</protein>
<evidence type="ECO:0000313" key="2">
    <source>
        <dbReference type="Ensembl" id="ENSANIP00000017774.1"/>
    </source>
</evidence>
<feature type="region of interest" description="Disordered" evidence="1">
    <location>
        <begin position="1"/>
        <end position="64"/>
    </location>
</feature>
<proteinExistence type="predicted"/>
<name>A0A8B9RXE7_9AVES</name>
<reference evidence="2" key="2">
    <citation type="submission" date="2025-09" db="UniProtKB">
        <authorList>
            <consortium name="Ensembl"/>
        </authorList>
    </citation>
    <scope>IDENTIFICATION</scope>
</reference>
<organism evidence="2 3">
    <name type="scientific">Accipiter nisus</name>
    <name type="common">Eurasian sparrowhawk</name>
    <dbReference type="NCBI Taxonomy" id="211598"/>
    <lineage>
        <taxon>Eukaryota</taxon>
        <taxon>Metazoa</taxon>
        <taxon>Chordata</taxon>
        <taxon>Craniata</taxon>
        <taxon>Vertebrata</taxon>
        <taxon>Euteleostomi</taxon>
        <taxon>Archelosauria</taxon>
        <taxon>Archosauria</taxon>
        <taxon>Dinosauria</taxon>
        <taxon>Saurischia</taxon>
        <taxon>Theropoda</taxon>
        <taxon>Coelurosauria</taxon>
        <taxon>Aves</taxon>
        <taxon>Neognathae</taxon>
        <taxon>Neoaves</taxon>
        <taxon>Telluraves</taxon>
        <taxon>Accipitrimorphae</taxon>
        <taxon>Accipitriformes</taxon>
        <taxon>Accipitridae</taxon>
        <taxon>Accipitrinae</taxon>
        <taxon>Accipiter</taxon>
    </lineage>
</organism>
<feature type="compositionally biased region" description="Polar residues" evidence="1">
    <location>
        <begin position="1"/>
        <end position="14"/>
    </location>
</feature>
<accession>A0A8B9RXE7</accession>
<feature type="compositionally biased region" description="Polar residues" evidence="1">
    <location>
        <begin position="26"/>
        <end position="36"/>
    </location>
</feature>
<dbReference type="AlphaFoldDB" id="A0A8B9RXE7"/>
<evidence type="ECO:0000313" key="3">
    <source>
        <dbReference type="Proteomes" id="UP000694541"/>
    </source>
</evidence>
<keyword evidence="3" id="KW-1185">Reference proteome</keyword>
<reference evidence="2" key="1">
    <citation type="submission" date="2025-08" db="UniProtKB">
        <authorList>
            <consortium name="Ensembl"/>
        </authorList>
    </citation>
    <scope>IDENTIFICATION</scope>
</reference>
<dbReference type="Ensembl" id="ENSANIT00000018375.1">
    <property type="protein sequence ID" value="ENSANIP00000017774.1"/>
    <property type="gene ID" value="ENSANIG00000012085.1"/>
</dbReference>